<evidence type="ECO:0000313" key="3">
    <source>
        <dbReference type="EMBL" id="GAQ84906.1"/>
    </source>
</evidence>
<dbReference type="InterPro" id="IPR000210">
    <property type="entry name" value="BTB/POZ_dom"/>
</dbReference>
<dbReference type="InterPro" id="IPR011333">
    <property type="entry name" value="SKP1/BTB/POZ_sf"/>
</dbReference>
<dbReference type="AlphaFoldDB" id="A0A1Y1I896"/>
<keyword evidence="4" id="KW-1185">Reference proteome</keyword>
<dbReference type="Gene3D" id="3.30.710.10">
    <property type="entry name" value="Potassium Channel Kv1.1, Chain A"/>
    <property type="match status" value="1"/>
</dbReference>
<accession>A0A1Y1I896</accession>
<feature type="domain" description="BTB" evidence="2">
    <location>
        <begin position="1"/>
        <end position="77"/>
    </location>
</feature>
<organism evidence="3 4">
    <name type="scientific">Klebsormidium nitens</name>
    <name type="common">Green alga</name>
    <name type="synonym">Ulothrix nitens</name>
    <dbReference type="NCBI Taxonomy" id="105231"/>
    <lineage>
        <taxon>Eukaryota</taxon>
        <taxon>Viridiplantae</taxon>
        <taxon>Streptophyta</taxon>
        <taxon>Klebsormidiophyceae</taxon>
        <taxon>Klebsormidiales</taxon>
        <taxon>Klebsormidiaceae</taxon>
        <taxon>Klebsormidium</taxon>
    </lineage>
</organism>
<dbReference type="InterPro" id="IPR045890">
    <property type="entry name" value="POB1-like"/>
</dbReference>
<dbReference type="Proteomes" id="UP000054558">
    <property type="component" value="Unassembled WGS sequence"/>
</dbReference>
<dbReference type="EMBL" id="DF237160">
    <property type="protein sequence ID" value="GAQ84906.1"/>
    <property type="molecule type" value="Genomic_DNA"/>
</dbReference>
<dbReference type="PANTHER" id="PTHR46336:SF3">
    <property type="entry name" value="BTB_POZ DOMAIN-CONTAINING PROTEIN POB1"/>
    <property type="match status" value="1"/>
</dbReference>
<dbReference type="Pfam" id="PF00651">
    <property type="entry name" value="BTB"/>
    <property type="match status" value="1"/>
</dbReference>
<sequence length="114" mass="12416">MLSNGMKESNKTTPVTLMVTQSERAAFKEMLHFLYAGTLSPQLQEPSTPMSSFVDLLVVADKFEVPSLMGAIIKYLRACNLDVASGVEILSLIPKALADRPGFKHVADLARACM</sequence>
<evidence type="ECO:0000313" key="4">
    <source>
        <dbReference type="Proteomes" id="UP000054558"/>
    </source>
</evidence>
<evidence type="ECO:0000259" key="2">
    <source>
        <dbReference type="Pfam" id="PF00651"/>
    </source>
</evidence>
<reference evidence="3 4" key="1">
    <citation type="journal article" date="2014" name="Nat. Commun.">
        <title>Klebsormidium flaccidum genome reveals primary factors for plant terrestrial adaptation.</title>
        <authorList>
            <person name="Hori K."/>
            <person name="Maruyama F."/>
            <person name="Fujisawa T."/>
            <person name="Togashi T."/>
            <person name="Yamamoto N."/>
            <person name="Seo M."/>
            <person name="Sato S."/>
            <person name="Yamada T."/>
            <person name="Mori H."/>
            <person name="Tajima N."/>
            <person name="Moriyama T."/>
            <person name="Ikeuchi M."/>
            <person name="Watanabe M."/>
            <person name="Wada H."/>
            <person name="Kobayashi K."/>
            <person name="Saito M."/>
            <person name="Masuda T."/>
            <person name="Sasaki-Sekimoto Y."/>
            <person name="Mashiguchi K."/>
            <person name="Awai K."/>
            <person name="Shimojima M."/>
            <person name="Masuda S."/>
            <person name="Iwai M."/>
            <person name="Nobusawa T."/>
            <person name="Narise T."/>
            <person name="Kondo S."/>
            <person name="Saito H."/>
            <person name="Sato R."/>
            <person name="Murakawa M."/>
            <person name="Ihara Y."/>
            <person name="Oshima-Yamada Y."/>
            <person name="Ohtaka K."/>
            <person name="Satoh M."/>
            <person name="Sonobe K."/>
            <person name="Ishii M."/>
            <person name="Ohtani R."/>
            <person name="Kanamori-Sato M."/>
            <person name="Honoki R."/>
            <person name="Miyazaki D."/>
            <person name="Mochizuki H."/>
            <person name="Umetsu J."/>
            <person name="Higashi K."/>
            <person name="Shibata D."/>
            <person name="Kamiya Y."/>
            <person name="Sato N."/>
            <person name="Nakamura Y."/>
            <person name="Tabata S."/>
            <person name="Ida S."/>
            <person name="Kurokawa K."/>
            <person name="Ohta H."/>
        </authorList>
    </citation>
    <scope>NUCLEOTIDE SEQUENCE [LARGE SCALE GENOMIC DNA]</scope>
    <source>
        <strain evidence="3 4">NIES-2285</strain>
    </source>
</reference>
<gene>
    <name evidence="3" type="ORF">KFL_002110235</name>
</gene>
<comment type="pathway">
    <text evidence="1">Protein modification; protein ubiquitination.</text>
</comment>
<evidence type="ECO:0000256" key="1">
    <source>
        <dbReference type="ARBA" id="ARBA00004906"/>
    </source>
</evidence>
<proteinExistence type="predicted"/>
<dbReference type="OrthoDB" id="668062at2759"/>
<dbReference type="SUPFAM" id="SSF54695">
    <property type="entry name" value="POZ domain"/>
    <property type="match status" value="1"/>
</dbReference>
<protein>
    <recommendedName>
        <fullName evidence="2">BTB domain-containing protein</fullName>
    </recommendedName>
</protein>
<name>A0A1Y1I896_KLENI</name>
<dbReference type="PANTHER" id="PTHR46336">
    <property type="entry name" value="OS02G0260700 PROTEIN"/>
    <property type="match status" value="1"/>
</dbReference>